<organism evidence="2 3">
    <name type="scientific">Phytoactinopolyspora alkaliphila</name>
    <dbReference type="NCBI Taxonomy" id="1783498"/>
    <lineage>
        <taxon>Bacteria</taxon>
        <taxon>Bacillati</taxon>
        <taxon>Actinomycetota</taxon>
        <taxon>Actinomycetes</taxon>
        <taxon>Jiangellales</taxon>
        <taxon>Jiangellaceae</taxon>
        <taxon>Phytoactinopolyspora</taxon>
    </lineage>
</organism>
<evidence type="ECO:0000313" key="3">
    <source>
        <dbReference type="Proteomes" id="UP000469185"/>
    </source>
</evidence>
<evidence type="ECO:0000313" key="2">
    <source>
        <dbReference type="EMBL" id="NED96254.1"/>
    </source>
</evidence>
<keyword evidence="3" id="KW-1185">Reference proteome</keyword>
<name>A0A6N9YMQ4_9ACTN</name>
<dbReference type="Proteomes" id="UP000469185">
    <property type="component" value="Unassembled WGS sequence"/>
</dbReference>
<protein>
    <submittedName>
        <fullName evidence="2">Protein phosphatase 2C domain-containing protein</fullName>
    </submittedName>
</protein>
<accession>A0A6N9YMQ4</accession>
<gene>
    <name evidence="2" type="ORF">G1H11_13130</name>
</gene>
<dbReference type="Pfam" id="PF13672">
    <property type="entry name" value="PP2C_2"/>
    <property type="match status" value="1"/>
</dbReference>
<feature type="domain" description="PPM-type phosphatase" evidence="1">
    <location>
        <begin position="9"/>
        <end position="212"/>
    </location>
</feature>
<dbReference type="InterPro" id="IPR001932">
    <property type="entry name" value="PPM-type_phosphatase-like_dom"/>
</dbReference>
<dbReference type="AlphaFoldDB" id="A0A6N9YMQ4"/>
<comment type="caution">
    <text evidence="2">The sequence shown here is derived from an EMBL/GenBank/DDBJ whole genome shotgun (WGS) entry which is preliminary data.</text>
</comment>
<reference evidence="2 3" key="1">
    <citation type="submission" date="2020-02" db="EMBL/GenBank/DDBJ databases">
        <authorList>
            <person name="Li X.-J."/>
            <person name="Feng X.-M."/>
        </authorList>
    </citation>
    <scope>NUCLEOTIDE SEQUENCE [LARGE SCALE GENOMIC DNA]</scope>
    <source>
        <strain evidence="2 3">CGMCC 4.7225</strain>
    </source>
</reference>
<proteinExistence type="predicted"/>
<evidence type="ECO:0000259" key="1">
    <source>
        <dbReference type="Pfam" id="PF13672"/>
    </source>
</evidence>
<sequence>MYTCFSSAARHDGVLNEDFVAATTGGAVVIDGAGTPEGADTGCVHGVAWYSRALGHALVARLADLGRPLRDCLAQAIIHVRDLHGAECDLGHPGSPSSTVTAIRENGDRLDYLVLADSPLVIDLIDRIEVICDHRVDAFEREKPASMRKNPQDSAAYQEGLREYIAAWRRHRNVEGGFWVASSQPDAAAHALTGTVPLADVKVAALLSDGASRLVDRFGLLDWRDLLDLLDGEGPGELIRRVRDVERDTAGEYPGKVHDDATAAYCQFGGL</sequence>
<dbReference type="EMBL" id="JAAGOB010000006">
    <property type="protein sequence ID" value="NED96254.1"/>
    <property type="molecule type" value="Genomic_DNA"/>
</dbReference>
<dbReference type="RefSeq" id="WP_163819022.1">
    <property type="nucleotide sequence ID" value="NZ_JAAGOB010000006.1"/>
</dbReference>